<feature type="region of interest" description="Disordered" evidence="9">
    <location>
        <begin position="300"/>
        <end position="324"/>
    </location>
</feature>
<keyword evidence="7" id="KW-0539">Nucleus</keyword>
<evidence type="ECO:0000313" key="11">
    <source>
        <dbReference type="EMBL" id="VDK39388.1"/>
    </source>
</evidence>
<evidence type="ECO:0000256" key="2">
    <source>
        <dbReference type="ARBA" id="ARBA00004496"/>
    </source>
</evidence>
<dbReference type="Gene3D" id="3.30.70.330">
    <property type="match status" value="2"/>
</dbReference>
<reference evidence="13" key="1">
    <citation type="submission" date="2017-02" db="UniProtKB">
        <authorList>
            <consortium name="WormBaseParasite"/>
        </authorList>
    </citation>
    <scope>IDENTIFICATION</scope>
</reference>
<dbReference type="InterPro" id="IPR000504">
    <property type="entry name" value="RRM_dom"/>
</dbReference>
<dbReference type="PANTHER" id="PTHR48033">
    <property type="entry name" value="RNA-BINDING (RRM/RBD/RNP MOTIFS) FAMILY PROTEIN"/>
    <property type="match status" value="1"/>
</dbReference>
<dbReference type="GO" id="GO:0000785">
    <property type="term" value="C:chromatin"/>
    <property type="evidence" value="ECO:0007669"/>
    <property type="project" value="TreeGrafter"/>
</dbReference>
<dbReference type="SMART" id="SM00360">
    <property type="entry name" value="RRM"/>
    <property type="match status" value="2"/>
</dbReference>
<keyword evidence="5" id="KW-0677">Repeat</keyword>
<feature type="compositionally biased region" description="Low complexity" evidence="9">
    <location>
        <begin position="314"/>
        <end position="324"/>
    </location>
</feature>
<evidence type="ECO:0000256" key="3">
    <source>
        <dbReference type="ARBA" id="ARBA00022481"/>
    </source>
</evidence>
<evidence type="ECO:0000256" key="8">
    <source>
        <dbReference type="PROSITE-ProRule" id="PRU00176"/>
    </source>
</evidence>
<accession>A0A0R3WBI3</accession>
<reference evidence="11 12" key="2">
    <citation type="submission" date="2018-11" db="EMBL/GenBank/DDBJ databases">
        <authorList>
            <consortium name="Pathogen Informatics"/>
        </authorList>
    </citation>
    <scope>NUCLEOTIDE SEQUENCE [LARGE SCALE GENOMIC DNA]</scope>
</reference>
<feature type="compositionally biased region" description="Polar residues" evidence="9">
    <location>
        <begin position="358"/>
        <end position="374"/>
    </location>
</feature>
<dbReference type="GO" id="GO:0005654">
    <property type="term" value="C:nucleoplasm"/>
    <property type="evidence" value="ECO:0007669"/>
    <property type="project" value="TreeGrafter"/>
</dbReference>
<feature type="region of interest" description="Disordered" evidence="9">
    <location>
        <begin position="358"/>
        <end position="387"/>
    </location>
</feature>
<sequence>MDAAGEQSGKCVSDVDKTDETKEESPPVEENNAVEKHPDGSGDAAAQSESDDDVRKLFVGGLNWETTSEDLQSYFSQWGNVTRCIIKIDRFTGNSRGFGFVTFENEDSVNKVLSVPEHKLMGKRIDPKRAKPSREAMKKIFVGGIDPELTEERIKEYFGQFGQVESLDLPFDLQKGKRKHYIFVSFTTEAAARKAIAKERQEIHGRLCDVRVAVTKDQANKNKSKYMKCLGYIDPAYTAYAPYPYGDYSSAYASLDPYAYGGYYGCYDYFGAAANPSTATGGYGIYPNYATNSALFRGQYGAGRSNNTHHPHHNAAAPSTAPNSHYQNSAAAAVAAAAPGGAGGGAGAMGYPATAPVTTNSSSHWNPVESSAPSVPTFDYAATAPHP</sequence>
<feature type="domain" description="RRM" evidence="10">
    <location>
        <begin position="138"/>
        <end position="217"/>
    </location>
</feature>
<dbReference type="FunFam" id="3.30.70.330:FF:000030">
    <property type="entry name" value="Heterogeneous nuclear ribonucleoprotein d0 isoform"/>
    <property type="match status" value="1"/>
</dbReference>
<dbReference type="GO" id="GO:0005737">
    <property type="term" value="C:cytoplasm"/>
    <property type="evidence" value="ECO:0007669"/>
    <property type="project" value="UniProtKB-SubCell"/>
</dbReference>
<dbReference type="CDD" id="cd12325">
    <property type="entry name" value="RRM1_hnRNPA_hnRNPD_like"/>
    <property type="match status" value="1"/>
</dbReference>
<evidence type="ECO:0000256" key="6">
    <source>
        <dbReference type="ARBA" id="ARBA00022884"/>
    </source>
</evidence>
<keyword evidence="3" id="KW-0488">Methylation</keyword>
<dbReference type="WBParaSite" id="TASK_0000800101-mRNA-1">
    <property type="protein sequence ID" value="TASK_0000800101-mRNA-1"/>
    <property type="gene ID" value="TASK_0000800101"/>
</dbReference>
<dbReference type="Proteomes" id="UP000282613">
    <property type="component" value="Unassembled WGS sequence"/>
</dbReference>
<keyword evidence="4" id="KW-0963">Cytoplasm</keyword>
<dbReference type="GO" id="GO:0003723">
    <property type="term" value="F:RNA binding"/>
    <property type="evidence" value="ECO:0007669"/>
    <property type="project" value="UniProtKB-UniRule"/>
</dbReference>
<evidence type="ECO:0000256" key="5">
    <source>
        <dbReference type="ARBA" id="ARBA00022737"/>
    </source>
</evidence>
<organism evidence="13">
    <name type="scientific">Taenia asiatica</name>
    <name type="common">Asian tapeworm</name>
    <dbReference type="NCBI Taxonomy" id="60517"/>
    <lineage>
        <taxon>Eukaryota</taxon>
        <taxon>Metazoa</taxon>
        <taxon>Spiralia</taxon>
        <taxon>Lophotrochozoa</taxon>
        <taxon>Platyhelminthes</taxon>
        <taxon>Cestoda</taxon>
        <taxon>Eucestoda</taxon>
        <taxon>Cyclophyllidea</taxon>
        <taxon>Taeniidae</taxon>
        <taxon>Taenia</taxon>
    </lineage>
</organism>
<feature type="domain" description="RRM" evidence="10">
    <location>
        <begin position="55"/>
        <end position="132"/>
    </location>
</feature>
<evidence type="ECO:0000256" key="7">
    <source>
        <dbReference type="ARBA" id="ARBA00023242"/>
    </source>
</evidence>
<dbReference type="EMBL" id="UYRS01018712">
    <property type="protein sequence ID" value="VDK39388.1"/>
    <property type="molecule type" value="Genomic_DNA"/>
</dbReference>
<evidence type="ECO:0000313" key="12">
    <source>
        <dbReference type="Proteomes" id="UP000282613"/>
    </source>
</evidence>
<evidence type="ECO:0000256" key="4">
    <source>
        <dbReference type="ARBA" id="ARBA00022490"/>
    </source>
</evidence>
<feature type="region of interest" description="Disordered" evidence="9">
    <location>
        <begin position="1"/>
        <end position="52"/>
    </location>
</feature>
<protein>
    <submittedName>
        <fullName evidence="13">Heterogeneous nuclear ribonucleoprotein A/B</fullName>
    </submittedName>
</protein>
<dbReference type="GO" id="GO:0010468">
    <property type="term" value="P:regulation of gene expression"/>
    <property type="evidence" value="ECO:0007669"/>
    <property type="project" value="TreeGrafter"/>
</dbReference>
<keyword evidence="12" id="KW-1185">Reference proteome</keyword>
<dbReference type="PANTHER" id="PTHR48033:SF10">
    <property type="entry name" value="RNA-BINDING PROTEIN SQUID"/>
    <property type="match status" value="1"/>
</dbReference>
<evidence type="ECO:0000256" key="1">
    <source>
        <dbReference type="ARBA" id="ARBA00004123"/>
    </source>
</evidence>
<dbReference type="AlphaFoldDB" id="A0A0R3WBI3"/>
<dbReference type="OrthoDB" id="1875751at2759"/>
<keyword evidence="6 8" id="KW-0694">RNA-binding</keyword>
<evidence type="ECO:0000256" key="9">
    <source>
        <dbReference type="SAM" id="MobiDB-lite"/>
    </source>
</evidence>
<proteinExistence type="predicted"/>
<evidence type="ECO:0000313" key="13">
    <source>
        <dbReference type="WBParaSite" id="TASK_0000800101-mRNA-1"/>
    </source>
</evidence>
<dbReference type="STRING" id="60517.A0A0R3WBI3"/>
<name>A0A0R3WBI3_TAEAS</name>
<dbReference type="SUPFAM" id="SSF54928">
    <property type="entry name" value="RNA-binding domain, RBD"/>
    <property type="match status" value="2"/>
</dbReference>
<dbReference type="Pfam" id="PF00076">
    <property type="entry name" value="RRM_1"/>
    <property type="match status" value="2"/>
</dbReference>
<dbReference type="InterPro" id="IPR012677">
    <property type="entry name" value="Nucleotide-bd_a/b_plait_sf"/>
</dbReference>
<dbReference type="PROSITE" id="PS50102">
    <property type="entry name" value="RRM"/>
    <property type="match status" value="2"/>
</dbReference>
<feature type="compositionally biased region" description="Basic and acidic residues" evidence="9">
    <location>
        <begin position="13"/>
        <end position="25"/>
    </location>
</feature>
<dbReference type="InterPro" id="IPR035979">
    <property type="entry name" value="RBD_domain_sf"/>
</dbReference>
<gene>
    <name evidence="11" type="ORF">TASK_LOCUS8002</name>
</gene>
<evidence type="ECO:0000259" key="10">
    <source>
        <dbReference type="PROSITE" id="PS50102"/>
    </source>
</evidence>
<comment type="subcellular location">
    <subcellularLocation>
        <location evidence="2">Cytoplasm</location>
    </subcellularLocation>
    <subcellularLocation>
        <location evidence="1">Nucleus</location>
    </subcellularLocation>
</comment>